<gene>
    <name evidence="2" type="ORF">ACFQWG_10055</name>
</gene>
<accession>A0ABW2SN50</accession>
<keyword evidence="1" id="KW-1133">Transmembrane helix</keyword>
<protein>
    <submittedName>
        <fullName evidence="2">Uncharacterized protein</fullName>
    </submittedName>
</protein>
<dbReference type="EMBL" id="JBHTEF010000001">
    <property type="protein sequence ID" value="MFC7581536.1"/>
    <property type="molecule type" value="Genomic_DNA"/>
</dbReference>
<proteinExistence type="predicted"/>
<name>A0ABW2SN50_9ACTO</name>
<keyword evidence="1" id="KW-0812">Transmembrane</keyword>
<keyword evidence="1" id="KW-0472">Membrane</keyword>
<evidence type="ECO:0000256" key="1">
    <source>
        <dbReference type="SAM" id="Phobius"/>
    </source>
</evidence>
<comment type="caution">
    <text evidence="2">The sequence shown here is derived from an EMBL/GenBank/DDBJ whole genome shotgun (WGS) entry which is preliminary data.</text>
</comment>
<sequence>MIGEGIASSGIMAPLAAGLPSGEVALLVLAIGAGFWLVKEYFGMTVEQTFKTWSLMECAVSVVGLAGVPILGLLV</sequence>
<dbReference type="RefSeq" id="WP_380974932.1">
    <property type="nucleotide sequence ID" value="NZ_JBHTEF010000001.1"/>
</dbReference>
<dbReference type="InterPro" id="IPR003474">
    <property type="entry name" value="Glcn_transporter"/>
</dbReference>
<reference evidence="3" key="1">
    <citation type="journal article" date="2019" name="Int. J. Syst. Evol. Microbiol.">
        <title>The Global Catalogue of Microorganisms (GCM) 10K type strain sequencing project: providing services to taxonomists for standard genome sequencing and annotation.</title>
        <authorList>
            <consortium name="The Broad Institute Genomics Platform"/>
            <consortium name="The Broad Institute Genome Sequencing Center for Infectious Disease"/>
            <person name="Wu L."/>
            <person name="Ma J."/>
        </authorList>
    </citation>
    <scope>NUCLEOTIDE SEQUENCE [LARGE SCALE GENOMIC DNA]</scope>
    <source>
        <strain evidence="3">CCUG 56698</strain>
    </source>
</reference>
<evidence type="ECO:0000313" key="2">
    <source>
        <dbReference type="EMBL" id="MFC7581536.1"/>
    </source>
</evidence>
<dbReference type="Pfam" id="PF02447">
    <property type="entry name" value="GntP_permease"/>
    <property type="match status" value="1"/>
</dbReference>
<dbReference type="Proteomes" id="UP001596527">
    <property type="component" value="Unassembled WGS sequence"/>
</dbReference>
<keyword evidence="3" id="KW-1185">Reference proteome</keyword>
<organism evidence="2 3">
    <name type="scientific">Schaalia naturae</name>
    <dbReference type="NCBI Taxonomy" id="635203"/>
    <lineage>
        <taxon>Bacteria</taxon>
        <taxon>Bacillati</taxon>
        <taxon>Actinomycetota</taxon>
        <taxon>Actinomycetes</taxon>
        <taxon>Actinomycetales</taxon>
        <taxon>Actinomycetaceae</taxon>
        <taxon>Schaalia</taxon>
    </lineage>
</organism>
<feature type="transmembrane region" description="Helical" evidence="1">
    <location>
        <begin position="54"/>
        <end position="74"/>
    </location>
</feature>
<evidence type="ECO:0000313" key="3">
    <source>
        <dbReference type="Proteomes" id="UP001596527"/>
    </source>
</evidence>
<feature type="transmembrane region" description="Helical" evidence="1">
    <location>
        <begin position="24"/>
        <end position="42"/>
    </location>
</feature>